<dbReference type="GO" id="GO:0047307">
    <property type="term" value="F:diaminobutyrate-pyruvate transaminase activity"/>
    <property type="evidence" value="ECO:0007669"/>
    <property type="project" value="InterPro"/>
</dbReference>
<name>A0A543FP22_9PSEU</name>
<dbReference type="InterPro" id="IPR015422">
    <property type="entry name" value="PyrdxlP-dep_Trfase_small"/>
</dbReference>
<dbReference type="InterPro" id="IPR015421">
    <property type="entry name" value="PyrdxlP-dep_Trfase_major"/>
</dbReference>
<evidence type="ECO:0000256" key="3">
    <source>
        <dbReference type="ARBA" id="ARBA00004946"/>
    </source>
</evidence>
<protein>
    <recommendedName>
        <fullName evidence="6 12">Diaminobutyrate--2-oxoglutarate transaminase</fullName>
        <ecNumber evidence="5 12">2.6.1.76</ecNumber>
    </recommendedName>
    <alternativeName>
        <fullName evidence="12">DABA aminotransferase</fullName>
    </alternativeName>
</protein>
<dbReference type="InterPro" id="IPR049704">
    <property type="entry name" value="Aminotrans_3_PPA_site"/>
</dbReference>
<dbReference type="Gene3D" id="3.90.1150.10">
    <property type="entry name" value="Aspartate Aminotransferase, domain 1"/>
    <property type="match status" value="1"/>
</dbReference>
<evidence type="ECO:0000256" key="6">
    <source>
        <dbReference type="ARBA" id="ARBA00014798"/>
    </source>
</evidence>
<dbReference type="PANTHER" id="PTHR43552:SF2">
    <property type="entry name" value="DIAMINOBUTYRATE--2-OXOGLUTARATE TRANSAMINASE"/>
    <property type="match status" value="1"/>
</dbReference>
<evidence type="ECO:0000256" key="8">
    <source>
        <dbReference type="ARBA" id="ARBA00022679"/>
    </source>
</evidence>
<evidence type="ECO:0000256" key="5">
    <source>
        <dbReference type="ARBA" id="ARBA00013155"/>
    </source>
</evidence>
<gene>
    <name evidence="13" type="ORF">FB388_7039</name>
</gene>
<sequence length="432" mass="46570">MTTTVSQGEFVETTVFDDLESEVRSYCRSWPVVFDTARGSRVTDIEGRSYLDFFAGAGALNYGHNPPALKAPLMEYLARDGITHGLDMYTVAKGEFLRTFEDIVLKPRGLDYKVQFPGPTGANTVESALKLARKITGRESMINFTNAFHGMTLGALSVTGNSMKRGGAGIPLVHATPMPFDNYFDGTVPDFLWFEKLLGDSGSGLNEPAGVIVETVQGEGGLNPARIEWLQALEDLCRRHDMILIVDDVQMGVGRTGPFFSFEAAGIRPDIVCLSKSISGYGLPMALTLIKPELDQWGPGEHNGTFRGNNPAFVTATAALREFWSDDTLERSTIAKGERVEAVLAELAASSNTVELMPKGRGLARGLAFSQPELAAKACAVAFERGLLMETAGPSDEVMKLMPPLTISDAELEEGLALVADSVRAVTEGMSA</sequence>
<evidence type="ECO:0000256" key="1">
    <source>
        <dbReference type="ARBA" id="ARBA00001933"/>
    </source>
</evidence>
<comment type="pathway">
    <text evidence="3 12">Amine and polyamine biosynthesis; ectoine biosynthesis; L-ectoine from L-aspartate 4-semialdehyde: step 1/3.</text>
</comment>
<accession>A0A543FP22</accession>
<evidence type="ECO:0000256" key="4">
    <source>
        <dbReference type="ARBA" id="ARBA00008954"/>
    </source>
</evidence>
<evidence type="ECO:0000256" key="7">
    <source>
        <dbReference type="ARBA" id="ARBA00022576"/>
    </source>
</evidence>
<evidence type="ECO:0000313" key="14">
    <source>
        <dbReference type="Proteomes" id="UP000319818"/>
    </source>
</evidence>
<evidence type="ECO:0000313" key="13">
    <source>
        <dbReference type="EMBL" id="TQM35603.1"/>
    </source>
</evidence>
<dbReference type="EMBL" id="VFPH01000003">
    <property type="protein sequence ID" value="TQM35603.1"/>
    <property type="molecule type" value="Genomic_DNA"/>
</dbReference>
<comment type="similarity">
    <text evidence="4 11">Belongs to the class-III pyridoxal-phosphate-dependent aminotransferase family.</text>
</comment>
<dbReference type="GO" id="GO:0030170">
    <property type="term" value="F:pyridoxal phosphate binding"/>
    <property type="evidence" value="ECO:0007669"/>
    <property type="project" value="InterPro"/>
</dbReference>
<comment type="function">
    <text evidence="2 12">Catalyzes reversively the conversion of L-aspartate beta-semialdehyde (ASA) to L-2,4-diaminobutyrate (DABA) by transamination with L-glutamate.</text>
</comment>
<evidence type="ECO:0000256" key="9">
    <source>
        <dbReference type="ARBA" id="ARBA00022898"/>
    </source>
</evidence>
<dbReference type="AlphaFoldDB" id="A0A543FP22"/>
<proteinExistence type="inferred from homology"/>
<dbReference type="Proteomes" id="UP000319818">
    <property type="component" value="Unassembled WGS sequence"/>
</dbReference>
<dbReference type="Pfam" id="PF00202">
    <property type="entry name" value="Aminotran_3"/>
    <property type="match status" value="1"/>
</dbReference>
<evidence type="ECO:0000256" key="11">
    <source>
        <dbReference type="RuleBase" id="RU003560"/>
    </source>
</evidence>
<comment type="cofactor">
    <cofactor evidence="1 12">
        <name>pyridoxal 5'-phosphate</name>
        <dbReference type="ChEBI" id="CHEBI:597326"/>
    </cofactor>
</comment>
<dbReference type="UniPathway" id="UPA00067">
    <property type="reaction ID" value="UER00121"/>
</dbReference>
<dbReference type="Gene3D" id="3.40.640.10">
    <property type="entry name" value="Type I PLP-dependent aspartate aminotransferase-like (Major domain)"/>
    <property type="match status" value="1"/>
</dbReference>
<dbReference type="GO" id="GO:0019491">
    <property type="term" value="P:ectoine biosynthetic process"/>
    <property type="evidence" value="ECO:0007669"/>
    <property type="project" value="UniProtKB-UniPathway"/>
</dbReference>
<reference evidence="13 14" key="1">
    <citation type="submission" date="2019-06" db="EMBL/GenBank/DDBJ databases">
        <title>Sequencing the genomes of 1000 actinobacteria strains.</title>
        <authorList>
            <person name="Klenk H.-P."/>
        </authorList>
    </citation>
    <scope>NUCLEOTIDE SEQUENCE [LARGE SCALE GENOMIC DNA]</scope>
    <source>
        <strain evidence="13 14">DSM 45511</strain>
    </source>
</reference>
<dbReference type="CDD" id="cd00610">
    <property type="entry name" value="OAT_like"/>
    <property type="match status" value="1"/>
</dbReference>
<dbReference type="PANTHER" id="PTHR43552">
    <property type="entry name" value="DIAMINOBUTYRATE--2-OXOGLUTARATE AMINOTRANSFERASE"/>
    <property type="match status" value="1"/>
</dbReference>
<dbReference type="PROSITE" id="PS00600">
    <property type="entry name" value="AA_TRANSFER_CLASS_3"/>
    <property type="match status" value="1"/>
</dbReference>
<dbReference type="InterPro" id="IPR004637">
    <property type="entry name" value="Dat"/>
</dbReference>
<dbReference type="PIRSF" id="PIRSF000521">
    <property type="entry name" value="Transaminase_4ab_Lys_Orn"/>
    <property type="match status" value="1"/>
</dbReference>
<evidence type="ECO:0000256" key="12">
    <source>
        <dbReference type="RuleBase" id="RU365034"/>
    </source>
</evidence>
<keyword evidence="9 11" id="KW-0663">Pyridoxal phosphate</keyword>
<dbReference type="EC" id="2.6.1.76" evidence="5 12"/>
<dbReference type="NCBIfam" id="TIGR02407">
    <property type="entry name" value="ectoine_ectB"/>
    <property type="match status" value="1"/>
</dbReference>
<comment type="caution">
    <text evidence="13">The sequence shown here is derived from an EMBL/GenBank/DDBJ whole genome shotgun (WGS) entry which is preliminary data.</text>
</comment>
<dbReference type="NCBIfam" id="NF006733">
    <property type="entry name" value="PRK09264.1"/>
    <property type="match status" value="1"/>
</dbReference>
<dbReference type="InterPro" id="IPR005814">
    <property type="entry name" value="Aminotrans_3"/>
</dbReference>
<dbReference type="GO" id="GO:0045303">
    <property type="term" value="F:diaminobutyrate-2-oxoglutarate transaminase activity"/>
    <property type="evidence" value="ECO:0007669"/>
    <property type="project" value="UniProtKB-EC"/>
</dbReference>
<comment type="catalytic activity">
    <reaction evidence="10 12">
        <text>L-2,4-diaminobutanoate + 2-oxoglutarate = L-aspartate 4-semialdehyde + L-glutamate</text>
        <dbReference type="Rhea" id="RHEA:11160"/>
        <dbReference type="ChEBI" id="CHEBI:16810"/>
        <dbReference type="ChEBI" id="CHEBI:29985"/>
        <dbReference type="ChEBI" id="CHEBI:58761"/>
        <dbReference type="ChEBI" id="CHEBI:537519"/>
        <dbReference type="EC" id="2.6.1.76"/>
    </reaction>
</comment>
<keyword evidence="8 12" id="KW-0808">Transferase</keyword>
<dbReference type="SUPFAM" id="SSF53383">
    <property type="entry name" value="PLP-dependent transferases"/>
    <property type="match status" value="1"/>
</dbReference>
<dbReference type="InterPro" id="IPR015424">
    <property type="entry name" value="PyrdxlP-dep_Trfase"/>
</dbReference>
<dbReference type="NCBIfam" id="TIGR00709">
    <property type="entry name" value="dat"/>
    <property type="match status" value="1"/>
</dbReference>
<keyword evidence="7 12" id="KW-0032">Aminotransferase</keyword>
<organism evidence="13 14">
    <name type="scientific">Pseudonocardia cypriaca</name>
    <dbReference type="NCBI Taxonomy" id="882449"/>
    <lineage>
        <taxon>Bacteria</taxon>
        <taxon>Bacillati</taxon>
        <taxon>Actinomycetota</taxon>
        <taxon>Actinomycetes</taxon>
        <taxon>Pseudonocardiales</taxon>
        <taxon>Pseudonocardiaceae</taxon>
        <taxon>Pseudonocardia</taxon>
    </lineage>
</organism>
<dbReference type="OrthoDB" id="9801052at2"/>
<evidence type="ECO:0000256" key="2">
    <source>
        <dbReference type="ARBA" id="ARBA00002189"/>
    </source>
</evidence>
<keyword evidence="14" id="KW-1185">Reference proteome</keyword>
<evidence type="ECO:0000256" key="10">
    <source>
        <dbReference type="ARBA" id="ARBA00049111"/>
    </source>
</evidence>
<dbReference type="InterPro" id="IPR012773">
    <property type="entry name" value="Ectoine_EctB"/>
</dbReference>